<evidence type="ECO:0000256" key="1">
    <source>
        <dbReference type="ARBA" id="ARBA00004141"/>
    </source>
</evidence>
<comment type="subcellular location">
    <subcellularLocation>
        <location evidence="1">Membrane</location>
        <topology evidence="1">Multi-pass membrane protein</topology>
    </subcellularLocation>
</comment>
<feature type="transmembrane region" description="Helical" evidence="6">
    <location>
        <begin position="7"/>
        <end position="28"/>
    </location>
</feature>
<dbReference type="Proteomes" id="UP000681526">
    <property type="component" value="Unassembled WGS sequence"/>
</dbReference>
<dbReference type="PANTHER" id="PTHR43461">
    <property type="entry name" value="TRANSMEMBRANE PROTEIN 256"/>
    <property type="match status" value="1"/>
</dbReference>
<organism evidence="7 8">
    <name type="scientific">Thermobacillus xylanilyticus</name>
    <dbReference type="NCBI Taxonomy" id="76633"/>
    <lineage>
        <taxon>Bacteria</taxon>
        <taxon>Bacillati</taxon>
        <taxon>Bacillota</taxon>
        <taxon>Bacilli</taxon>
        <taxon>Bacillales</taxon>
        <taxon>Paenibacillaceae</taxon>
        <taxon>Thermobacillus</taxon>
    </lineage>
</organism>
<sequence>MNWKKHAAIGAIYAGLAVAFGAFGAHVLEARLSQDSLSTYETAARYHMYHALGLVLTAILAGRAEAGATGRLFAWALRLLHAGIWLFSGSLYALVLTGTGWLGAITPLGGVSWVAGWGLAAAALLRSGRQLPAVGNCNRGHKNNAESGQNPV</sequence>
<feature type="transmembrane region" description="Helical" evidence="6">
    <location>
        <begin position="76"/>
        <end position="95"/>
    </location>
</feature>
<dbReference type="Pfam" id="PF04241">
    <property type="entry name" value="DUF423"/>
    <property type="match status" value="1"/>
</dbReference>
<accession>A0ABM8V806</accession>
<feature type="transmembrane region" description="Helical" evidence="6">
    <location>
        <begin position="48"/>
        <end position="64"/>
    </location>
</feature>
<protein>
    <submittedName>
        <fullName evidence="7">UPF0382 membrane protein</fullName>
    </submittedName>
</protein>
<evidence type="ECO:0000256" key="4">
    <source>
        <dbReference type="ARBA" id="ARBA00022989"/>
    </source>
</evidence>
<dbReference type="InterPro" id="IPR006696">
    <property type="entry name" value="DUF423"/>
</dbReference>
<keyword evidence="4 6" id="KW-1133">Transmembrane helix</keyword>
<keyword evidence="5 6" id="KW-0472">Membrane</keyword>
<evidence type="ECO:0000313" key="7">
    <source>
        <dbReference type="EMBL" id="CAG5091859.1"/>
    </source>
</evidence>
<dbReference type="PANTHER" id="PTHR43461:SF1">
    <property type="entry name" value="TRANSMEMBRANE PROTEIN 256"/>
    <property type="match status" value="1"/>
</dbReference>
<comment type="similarity">
    <text evidence="2">Belongs to the UPF0382 family.</text>
</comment>
<feature type="transmembrane region" description="Helical" evidence="6">
    <location>
        <begin position="101"/>
        <end position="125"/>
    </location>
</feature>
<name>A0ABM8V806_THEXY</name>
<keyword evidence="3 6" id="KW-0812">Transmembrane</keyword>
<evidence type="ECO:0000256" key="6">
    <source>
        <dbReference type="SAM" id="Phobius"/>
    </source>
</evidence>
<dbReference type="EMBL" id="CAJRAY010000085">
    <property type="protein sequence ID" value="CAG5091859.1"/>
    <property type="molecule type" value="Genomic_DNA"/>
</dbReference>
<evidence type="ECO:0000256" key="3">
    <source>
        <dbReference type="ARBA" id="ARBA00022692"/>
    </source>
</evidence>
<dbReference type="RefSeq" id="WP_342344883.1">
    <property type="nucleotide sequence ID" value="NZ_CAJRAY010000085.1"/>
</dbReference>
<gene>
    <name evidence="7" type="primary">txxe 3173-ywdK</name>
    <name evidence="7" type="ORF">TXXE_16760</name>
</gene>
<keyword evidence="8" id="KW-1185">Reference proteome</keyword>
<comment type="caution">
    <text evidence="7">The sequence shown here is derived from an EMBL/GenBank/DDBJ whole genome shotgun (WGS) entry which is preliminary data.</text>
</comment>
<evidence type="ECO:0000256" key="2">
    <source>
        <dbReference type="ARBA" id="ARBA00009694"/>
    </source>
</evidence>
<evidence type="ECO:0000256" key="5">
    <source>
        <dbReference type="ARBA" id="ARBA00023136"/>
    </source>
</evidence>
<proteinExistence type="inferred from homology"/>
<reference evidence="7 8" key="1">
    <citation type="submission" date="2021-04" db="EMBL/GenBank/DDBJ databases">
        <authorList>
            <person name="Rakotoarivonina H."/>
        </authorList>
    </citation>
    <scope>NUCLEOTIDE SEQUENCE [LARGE SCALE GENOMIC DNA]</scope>
    <source>
        <strain evidence="7 8">XE</strain>
    </source>
</reference>
<evidence type="ECO:0000313" key="8">
    <source>
        <dbReference type="Proteomes" id="UP000681526"/>
    </source>
</evidence>